<gene>
    <name evidence="1" type="ORF">GO984_22960</name>
</gene>
<evidence type="ECO:0000313" key="1">
    <source>
        <dbReference type="EMBL" id="MVO18673.1"/>
    </source>
</evidence>
<dbReference type="Proteomes" id="UP000478892">
    <property type="component" value="Unassembled WGS sequence"/>
</dbReference>
<organism evidence="1 2">
    <name type="scientific">Parasedimentitalea huanghaiensis</name>
    <dbReference type="NCBI Taxonomy" id="2682100"/>
    <lineage>
        <taxon>Bacteria</taxon>
        <taxon>Pseudomonadati</taxon>
        <taxon>Pseudomonadota</taxon>
        <taxon>Alphaproteobacteria</taxon>
        <taxon>Rhodobacterales</taxon>
        <taxon>Paracoccaceae</taxon>
        <taxon>Parasedimentitalea</taxon>
    </lineage>
</organism>
<reference evidence="1 2" key="1">
    <citation type="submission" date="2019-12" db="EMBL/GenBank/DDBJ databases">
        <authorList>
            <person name="Zhang Y.-J."/>
        </authorList>
    </citation>
    <scope>NUCLEOTIDE SEQUENCE [LARGE SCALE GENOMIC DNA]</scope>
    <source>
        <strain evidence="1 2">CY05</strain>
    </source>
</reference>
<keyword evidence="2" id="KW-1185">Reference proteome</keyword>
<comment type="caution">
    <text evidence="1">The sequence shown here is derived from an EMBL/GenBank/DDBJ whole genome shotgun (WGS) entry which is preliminary data.</text>
</comment>
<proteinExistence type="predicted"/>
<protein>
    <submittedName>
        <fullName evidence="1">Uncharacterized protein</fullName>
    </submittedName>
</protein>
<dbReference type="AlphaFoldDB" id="A0A6L6WLF9"/>
<accession>A0A6L6WLF9</accession>
<evidence type="ECO:0000313" key="2">
    <source>
        <dbReference type="Proteomes" id="UP000478892"/>
    </source>
</evidence>
<dbReference type="RefSeq" id="WP_157024867.1">
    <property type="nucleotide sequence ID" value="NZ_WQLV01000029.1"/>
</dbReference>
<dbReference type="EMBL" id="WQLV01000029">
    <property type="protein sequence ID" value="MVO18673.1"/>
    <property type="molecule type" value="Genomic_DNA"/>
</dbReference>
<name>A0A6L6WLF9_9RHOB</name>
<sequence length="108" mass="11733">MDQNGNSLTNLCAVSAREMTQLQAQVQGLEDAVFSILESDSGPTSKDRQALQDFDLVAQTLAGLAGFFQRVQLQNEDTGRPDLVLASEPVTLQKLRDRLRGAVDLNTA</sequence>